<name>A0A972SP88_9BURK</name>
<dbReference type="AlphaFoldDB" id="A0A972SP88"/>
<keyword evidence="4" id="KW-1185">Reference proteome</keyword>
<protein>
    <submittedName>
        <fullName evidence="3">DUF4148 domain-containing protein</fullName>
    </submittedName>
</protein>
<feature type="chain" id="PRO_5037769208" evidence="2">
    <location>
        <begin position="22"/>
        <end position="84"/>
    </location>
</feature>
<dbReference type="Proteomes" id="UP000655523">
    <property type="component" value="Unassembled WGS sequence"/>
</dbReference>
<evidence type="ECO:0000256" key="1">
    <source>
        <dbReference type="SAM" id="MobiDB-lite"/>
    </source>
</evidence>
<reference evidence="3 4" key="1">
    <citation type="submission" date="2019-11" db="EMBL/GenBank/DDBJ databases">
        <title>Metabolism of dissolved organic matter in forest soils.</title>
        <authorList>
            <person name="Cyle K.T."/>
            <person name="Wilhelm R.C."/>
            <person name="Martinez C.E."/>
        </authorList>
    </citation>
    <scope>NUCLEOTIDE SEQUENCE [LARGE SCALE GENOMIC DNA]</scope>
    <source>
        <strain evidence="3 4">5N</strain>
    </source>
</reference>
<evidence type="ECO:0000313" key="4">
    <source>
        <dbReference type="Proteomes" id="UP000655523"/>
    </source>
</evidence>
<comment type="caution">
    <text evidence="3">The sequence shown here is derived from an EMBL/GenBank/DDBJ whole genome shotgun (WGS) entry which is preliminary data.</text>
</comment>
<proteinExistence type="predicted"/>
<dbReference type="EMBL" id="WOEZ01000169">
    <property type="protein sequence ID" value="NPT58455.1"/>
    <property type="molecule type" value="Genomic_DNA"/>
</dbReference>
<organism evidence="3 4">
    <name type="scientific">Paraburkholderia elongata</name>
    <dbReference type="NCBI Taxonomy" id="2675747"/>
    <lineage>
        <taxon>Bacteria</taxon>
        <taxon>Pseudomonadati</taxon>
        <taxon>Pseudomonadota</taxon>
        <taxon>Betaproteobacteria</taxon>
        <taxon>Burkholderiales</taxon>
        <taxon>Burkholderiaceae</taxon>
        <taxon>Paraburkholderia</taxon>
    </lineage>
</organism>
<dbReference type="PROSITE" id="PS51257">
    <property type="entry name" value="PROKAR_LIPOPROTEIN"/>
    <property type="match status" value="1"/>
</dbReference>
<evidence type="ECO:0000256" key="2">
    <source>
        <dbReference type="SAM" id="SignalP"/>
    </source>
</evidence>
<dbReference type="Pfam" id="PF13663">
    <property type="entry name" value="DUF4148"/>
    <property type="match status" value="1"/>
</dbReference>
<feature type="region of interest" description="Disordered" evidence="1">
    <location>
        <begin position="24"/>
        <end position="52"/>
    </location>
</feature>
<feature type="signal peptide" evidence="2">
    <location>
        <begin position="1"/>
        <end position="21"/>
    </location>
</feature>
<accession>A0A972SP88</accession>
<dbReference type="InterPro" id="IPR025421">
    <property type="entry name" value="DUF4148"/>
</dbReference>
<gene>
    <name evidence="3" type="ORF">GNZ13_28840</name>
</gene>
<dbReference type="RefSeq" id="WP_172170939.1">
    <property type="nucleotide sequence ID" value="NZ_WOEZ01000169.1"/>
</dbReference>
<feature type="compositionally biased region" description="Polar residues" evidence="1">
    <location>
        <begin position="24"/>
        <end position="42"/>
    </location>
</feature>
<keyword evidence="2" id="KW-0732">Signal</keyword>
<evidence type="ECO:0000313" key="3">
    <source>
        <dbReference type="EMBL" id="NPT58455.1"/>
    </source>
</evidence>
<sequence length="84" mass="8982">MKHLIFAFAVVASAACVPAFAQTQPSAQTTNGSPQIASNDADQSAAPHEQAITPKTREQVYQELEQAERDGQLATLNSTVFAHQ</sequence>